<sequence length="72" mass="8520">MNLQLTKMELIEMLLSTKKVTVLKKVKAILEEEQDRLTEADYKIIDSRREKHLTGESKSFTWEEAKKIIQKL</sequence>
<dbReference type="Proteomes" id="UP000722625">
    <property type="component" value="Unassembled WGS sequence"/>
</dbReference>
<gene>
    <name evidence="1" type="ORF">KHA90_02725</name>
</gene>
<evidence type="ECO:0000313" key="1">
    <source>
        <dbReference type="EMBL" id="MBS7229927.1"/>
    </source>
</evidence>
<protein>
    <recommendedName>
        <fullName evidence="3">Addiction module protein</fullName>
    </recommendedName>
</protein>
<proteinExistence type="predicted"/>
<dbReference type="EMBL" id="JAGYVZ010000002">
    <property type="protein sequence ID" value="MBS7229927.1"/>
    <property type="molecule type" value="Genomic_DNA"/>
</dbReference>
<name>A0ABS5P6I4_9FLAO</name>
<accession>A0ABS5P6I4</accession>
<dbReference type="RefSeq" id="WP_379785021.1">
    <property type="nucleotide sequence ID" value="NZ_JBHSTF010000033.1"/>
</dbReference>
<evidence type="ECO:0008006" key="3">
    <source>
        <dbReference type="Google" id="ProtNLM"/>
    </source>
</evidence>
<comment type="caution">
    <text evidence="1">The sequence shown here is derived from an EMBL/GenBank/DDBJ whole genome shotgun (WGS) entry which is preliminary data.</text>
</comment>
<organism evidence="1 2">
    <name type="scientific">Flavobacterium psychroterrae</name>
    <dbReference type="NCBI Taxonomy" id="2133767"/>
    <lineage>
        <taxon>Bacteria</taxon>
        <taxon>Pseudomonadati</taxon>
        <taxon>Bacteroidota</taxon>
        <taxon>Flavobacteriia</taxon>
        <taxon>Flavobacteriales</taxon>
        <taxon>Flavobacteriaceae</taxon>
        <taxon>Flavobacterium</taxon>
    </lineage>
</organism>
<keyword evidence="2" id="KW-1185">Reference proteome</keyword>
<evidence type="ECO:0000313" key="2">
    <source>
        <dbReference type="Proteomes" id="UP000722625"/>
    </source>
</evidence>
<reference evidence="1 2" key="1">
    <citation type="journal article" date="2018" name="Int. J. Syst. Evol. Microbiol.">
        <title>Flavobacterium chryseum sp. nov. and Flavobacterium psychroterrae sp. nov., novel environmental bacteria isolated from Antarctica.</title>
        <authorList>
            <person name="Kralova S."/>
            <person name="Svec P."/>
            <person name="Busse H.J."/>
            <person name="Stankova E."/>
            <person name="Vaczi P."/>
            <person name="Sedlacek I."/>
        </authorList>
    </citation>
    <scope>NUCLEOTIDE SEQUENCE [LARGE SCALE GENOMIC DNA]</scope>
    <source>
        <strain evidence="1 2">CCM 8827</strain>
    </source>
</reference>